<dbReference type="CDD" id="cd06782">
    <property type="entry name" value="cpPDZ_CPP-like"/>
    <property type="match status" value="1"/>
</dbReference>
<dbReference type="STRING" id="94624.Bpet4692"/>
<organism evidence="8 9">
    <name type="scientific">Bordetella petrii (strain ATCC BAA-461 / DSM 12804 / CCUG 43448 / CIP 107267 / Se-1111R)</name>
    <dbReference type="NCBI Taxonomy" id="340100"/>
    <lineage>
        <taxon>Bacteria</taxon>
        <taxon>Pseudomonadati</taxon>
        <taxon>Pseudomonadota</taxon>
        <taxon>Betaproteobacteria</taxon>
        <taxon>Burkholderiales</taxon>
        <taxon>Alcaligenaceae</taxon>
        <taxon>Bordetella</taxon>
    </lineage>
</organism>
<dbReference type="GO" id="GO:0006508">
    <property type="term" value="P:proteolysis"/>
    <property type="evidence" value="ECO:0007669"/>
    <property type="project" value="UniProtKB-KW"/>
</dbReference>
<evidence type="ECO:0000256" key="4">
    <source>
        <dbReference type="ARBA" id="ARBA00022825"/>
    </source>
</evidence>
<evidence type="ECO:0000256" key="3">
    <source>
        <dbReference type="ARBA" id="ARBA00022801"/>
    </source>
</evidence>
<dbReference type="InterPro" id="IPR036034">
    <property type="entry name" value="PDZ_sf"/>
</dbReference>
<dbReference type="InterPro" id="IPR041489">
    <property type="entry name" value="PDZ_6"/>
</dbReference>
<dbReference type="SMART" id="SM00245">
    <property type="entry name" value="TSPc"/>
    <property type="match status" value="1"/>
</dbReference>
<reference evidence="8 9" key="1">
    <citation type="journal article" date="2008" name="BMC Genomics">
        <title>The missing link: Bordetella petrii is endowed with both the metabolic versatility of environmental bacteria and virulence traits of pathogenic Bordetellae.</title>
        <authorList>
            <person name="Gross R."/>
            <person name="Guzman C.A."/>
            <person name="Sebaihia M."/>
            <person name="Martins Dos Santos V.A."/>
            <person name="Pieper D.H."/>
            <person name="Koebnik R."/>
            <person name="Lechner M."/>
            <person name="Bartels D."/>
            <person name="Buhrmester J."/>
            <person name="Choudhuri J.V."/>
            <person name="Ebensen T."/>
            <person name="Gaigalat L."/>
            <person name="Herrmann S."/>
            <person name="Khachane A.N."/>
            <person name="Larisch C."/>
            <person name="Link S."/>
            <person name="Linke B."/>
            <person name="Meyer F."/>
            <person name="Mormann S."/>
            <person name="Nakunst D."/>
            <person name="Rueckert C."/>
            <person name="Schneiker-Bekel S."/>
            <person name="Schulze K."/>
            <person name="Vorhoelter F.J."/>
            <person name="Yevsa T."/>
            <person name="Engle J.T."/>
            <person name="Goldman W.E."/>
            <person name="Puehler A."/>
            <person name="Goebel U.B."/>
            <person name="Goesmann A."/>
            <person name="Bloecker H."/>
            <person name="Kaiser O."/>
            <person name="Martinez-Arias R."/>
        </authorList>
    </citation>
    <scope>NUCLEOTIDE SEQUENCE [LARGE SCALE GENOMIC DNA]</scope>
    <source>
        <strain evidence="9">ATCC BAA-461 / DSM 12804 / CCUG 43448 / CIP 107267 / Se-1111R</strain>
    </source>
</reference>
<name>A9IFI5_BORPD</name>
<dbReference type="CDD" id="cd07560">
    <property type="entry name" value="Peptidase_S41_CPP"/>
    <property type="match status" value="1"/>
</dbReference>
<dbReference type="SMART" id="SM00228">
    <property type="entry name" value="PDZ"/>
    <property type="match status" value="1"/>
</dbReference>
<dbReference type="FunFam" id="2.30.42.10:FF:000063">
    <property type="entry name" value="Peptidase, S41 family"/>
    <property type="match status" value="1"/>
</dbReference>
<dbReference type="GO" id="GO:0004252">
    <property type="term" value="F:serine-type endopeptidase activity"/>
    <property type="evidence" value="ECO:0007669"/>
    <property type="project" value="UniProtKB-EC"/>
</dbReference>
<evidence type="ECO:0000313" key="8">
    <source>
        <dbReference type="EMBL" id="CAP45044.1"/>
    </source>
</evidence>
<dbReference type="FunFam" id="3.90.226.10:FF:000029">
    <property type="entry name" value="Peptidase, S41 family"/>
    <property type="match status" value="1"/>
</dbReference>
<proteinExistence type="inferred from homology"/>
<dbReference type="Gene3D" id="2.30.42.10">
    <property type="match status" value="1"/>
</dbReference>
<dbReference type="eggNOG" id="COG0793">
    <property type="taxonomic scope" value="Bacteria"/>
</dbReference>
<dbReference type="InterPro" id="IPR029045">
    <property type="entry name" value="ClpP/crotonase-like_dom_sf"/>
</dbReference>
<dbReference type="SUPFAM" id="SSF52096">
    <property type="entry name" value="ClpP/crotonase"/>
    <property type="match status" value="1"/>
</dbReference>
<evidence type="ECO:0000256" key="6">
    <source>
        <dbReference type="SAM" id="MobiDB-lite"/>
    </source>
</evidence>
<dbReference type="EC" id="3.4.21.102" evidence="8"/>
<accession>A9IFI5</accession>
<dbReference type="PROSITE" id="PS50106">
    <property type="entry name" value="PDZ"/>
    <property type="match status" value="1"/>
</dbReference>
<dbReference type="Gene3D" id="3.30.750.44">
    <property type="match status" value="1"/>
</dbReference>
<evidence type="ECO:0000313" key="9">
    <source>
        <dbReference type="Proteomes" id="UP000001225"/>
    </source>
</evidence>
<dbReference type="GO" id="GO:0030288">
    <property type="term" value="C:outer membrane-bounded periplasmic space"/>
    <property type="evidence" value="ECO:0007669"/>
    <property type="project" value="TreeGrafter"/>
</dbReference>
<keyword evidence="4 5" id="KW-0720">Serine protease</keyword>
<keyword evidence="3 5" id="KW-0378">Hydrolase</keyword>
<dbReference type="InterPro" id="IPR055210">
    <property type="entry name" value="CtpA/B_N"/>
</dbReference>
<gene>
    <name evidence="8" type="primary">ctpA</name>
    <name evidence="8" type="ordered locus">Bpet4692</name>
</gene>
<dbReference type="Gene3D" id="3.90.226.10">
    <property type="entry name" value="2-enoyl-CoA Hydratase, Chain A, domain 1"/>
    <property type="match status" value="1"/>
</dbReference>
<evidence type="ECO:0000256" key="2">
    <source>
        <dbReference type="ARBA" id="ARBA00022670"/>
    </source>
</evidence>
<dbReference type="InterPro" id="IPR001478">
    <property type="entry name" value="PDZ"/>
</dbReference>
<dbReference type="InterPro" id="IPR004447">
    <property type="entry name" value="Peptidase_S41A"/>
</dbReference>
<keyword evidence="9" id="KW-1185">Reference proteome</keyword>
<dbReference type="Proteomes" id="UP000001225">
    <property type="component" value="Chromosome"/>
</dbReference>
<dbReference type="NCBIfam" id="TIGR00225">
    <property type="entry name" value="prc"/>
    <property type="match status" value="1"/>
</dbReference>
<evidence type="ECO:0000256" key="1">
    <source>
        <dbReference type="ARBA" id="ARBA00009179"/>
    </source>
</evidence>
<dbReference type="EMBL" id="AM902716">
    <property type="protein sequence ID" value="CAP45044.1"/>
    <property type="molecule type" value="Genomic_DNA"/>
</dbReference>
<evidence type="ECO:0000259" key="7">
    <source>
        <dbReference type="PROSITE" id="PS50106"/>
    </source>
</evidence>
<dbReference type="SUPFAM" id="SSF50156">
    <property type="entry name" value="PDZ domain-like"/>
    <property type="match status" value="1"/>
</dbReference>
<sequence length="480" mass="50941">MGTRKFRGFGLVAIGVVAGILLSVGVTALAQRGSPLPLDELRQLSNVFAAIKNNYVEAVDDKTLINNAISGMVSNLDPHSAYLDADAFREMQTTTQGEFGGLGIEVGAEDGFVKVISPIEDTPAARAGVLAGDLIIKIDDTPTKGMSLSEAVKLMRGAPKTPITLTIMRADNPQPVVVHIVRDIIKVRSVRSKMLDNGVAYVRIAQFQEKTGSDLARQLKELGAKGEPKSLVLDLRNDPGGLLTSAIGVAAAFLPPDVLVVSTDGRTPDSRHKYLATPAEYARGEGNYLSGLPGWVKKVPMVVLVNVGSASASEIVAGALQDHKRAKVLGNRTFGKGSVQIILPLSQDTGVKLTTSRYFTPSGRSIQATGIEPDYVVADTAEGDLFRLPREADLQRHLANNQSDEIKSSPDAPDTPVPAKMFEFGGKDDFQLQQALNLLAGKPVQKGSARAQARASAKPGTGTPERLTITPSGVQPAKQK</sequence>
<dbReference type="Pfam" id="PF03572">
    <property type="entry name" value="Peptidase_S41"/>
    <property type="match status" value="1"/>
</dbReference>
<dbReference type="KEGG" id="bpt:Bpet4692"/>
<feature type="region of interest" description="Disordered" evidence="6">
    <location>
        <begin position="441"/>
        <end position="480"/>
    </location>
</feature>
<comment type="similarity">
    <text evidence="1 5">Belongs to the peptidase S41A family.</text>
</comment>
<dbReference type="Pfam" id="PF22694">
    <property type="entry name" value="CtpB_N-like"/>
    <property type="match status" value="1"/>
</dbReference>
<dbReference type="AlphaFoldDB" id="A9IFI5"/>
<dbReference type="Pfam" id="PF17820">
    <property type="entry name" value="PDZ_6"/>
    <property type="match status" value="1"/>
</dbReference>
<dbReference type="PANTHER" id="PTHR32060">
    <property type="entry name" value="TAIL-SPECIFIC PROTEASE"/>
    <property type="match status" value="1"/>
</dbReference>
<dbReference type="GO" id="GO:0007165">
    <property type="term" value="P:signal transduction"/>
    <property type="evidence" value="ECO:0007669"/>
    <property type="project" value="TreeGrafter"/>
</dbReference>
<protein>
    <submittedName>
        <fullName evidence="8">Carboxy-terminal processing protease</fullName>
        <ecNumber evidence="8">3.4.21.102</ecNumber>
    </submittedName>
</protein>
<feature type="domain" description="PDZ" evidence="7">
    <location>
        <begin position="88"/>
        <end position="160"/>
    </location>
</feature>
<dbReference type="PANTHER" id="PTHR32060:SF30">
    <property type="entry name" value="CARBOXY-TERMINAL PROCESSING PROTEASE CTPA"/>
    <property type="match status" value="1"/>
</dbReference>
<keyword evidence="2 5" id="KW-0645">Protease</keyword>
<feature type="region of interest" description="Disordered" evidence="6">
    <location>
        <begin position="400"/>
        <end position="419"/>
    </location>
</feature>
<evidence type="ECO:0000256" key="5">
    <source>
        <dbReference type="RuleBase" id="RU004404"/>
    </source>
</evidence>
<dbReference type="InterPro" id="IPR005151">
    <property type="entry name" value="Tail-specific_protease"/>
</dbReference>